<gene>
    <name evidence="2" type="primary">Fcgr3</name>
    <name evidence="2" type="ORF">PLONIG_R15445</name>
</gene>
<evidence type="ECO:0000256" key="1">
    <source>
        <dbReference type="SAM" id="MobiDB-lite"/>
    </source>
</evidence>
<dbReference type="Gene3D" id="2.60.40.10">
    <property type="entry name" value="Immunoglobulins"/>
    <property type="match status" value="1"/>
</dbReference>
<accession>A0A7L0YB78</accession>
<dbReference type="Proteomes" id="UP000539920">
    <property type="component" value="Unassembled WGS sequence"/>
</dbReference>
<feature type="region of interest" description="Disordered" evidence="1">
    <location>
        <begin position="1"/>
        <end position="21"/>
    </location>
</feature>
<keyword evidence="3" id="KW-1185">Reference proteome</keyword>
<feature type="non-terminal residue" evidence="2">
    <location>
        <position position="104"/>
    </location>
</feature>
<dbReference type="EMBL" id="VXBC01003025">
    <property type="protein sequence ID" value="NXM13070.1"/>
    <property type="molecule type" value="Genomic_DNA"/>
</dbReference>
<comment type="caution">
    <text evidence="2">The sequence shown here is derived from an EMBL/GenBank/DDBJ whole genome shotgun (WGS) entry which is preliminary data.</text>
</comment>
<dbReference type="InterPro" id="IPR036179">
    <property type="entry name" value="Ig-like_dom_sf"/>
</dbReference>
<proteinExistence type="predicted"/>
<dbReference type="SUPFAM" id="SSF48726">
    <property type="entry name" value="Immunoglobulin"/>
    <property type="match status" value="1"/>
</dbReference>
<protein>
    <submittedName>
        <fullName evidence="2">FCGR3 protein</fullName>
    </submittedName>
</protein>
<evidence type="ECO:0000313" key="2">
    <source>
        <dbReference type="EMBL" id="NXM13070.1"/>
    </source>
</evidence>
<reference evidence="2 3" key="1">
    <citation type="submission" date="2019-09" db="EMBL/GenBank/DDBJ databases">
        <title>Bird 10,000 Genomes (B10K) Project - Family phase.</title>
        <authorList>
            <person name="Zhang G."/>
        </authorList>
    </citation>
    <scope>NUCLEOTIDE SEQUENCE [LARGE SCALE GENOMIC DNA]</scope>
    <source>
        <strain evidence="2">B10K-DU-001-79</strain>
        <tissue evidence="2">Muscle</tissue>
    </source>
</reference>
<dbReference type="AlphaFoldDB" id="A0A7L0YB78"/>
<evidence type="ECO:0000313" key="3">
    <source>
        <dbReference type="Proteomes" id="UP000539920"/>
    </source>
</evidence>
<feature type="non-terminal residue" evidence="2">
    <location>
        <position position="1"/>
    </location>
</feature>
<sequence>EDPSDIRCDRIPLSPRRSGAAGAGTVTLRCRGWPDNRVSSVSFCHEGKELGGLHNGAELSLSPLQGTHSSRYSCKGQMEPLGWKESAPVTLTVHSEHPTAATTT</sequence>
<name>A0A7L0YB78_9PASE</name>
<dbReference type="InterPro" id="IPR013783">
    <property type="entry name" value="Ig-like_fold"/>
</dbReference>
<organism evidence="2 3">
    <name type="scientific">Ploceus nigricollis</name>
    <dbReference type="NCBI Taxonomy" id="441696"/>
    <lineage>
        <taxon>Eukaryota</taxon>
        <taxon>Metazoa</taxon>
        <taxon>Chordata</taxon>
        <taxon>Craniata</taxon>
        <taxon>Vertebrata</taxon>
        <taxon>Euteleostomi</taxon>
        <taxon>Archelosauria</taxon>
        <taxon>Archosauria</taxon>
        <taxon>Dinosauria</taxon>
        <taxon>Saurischia</taxon>
        <taxon>Theropoda</taxon>
        <taxon>Coelurosauria</taxon>
        <taxon>Aves</taxon>
        <taxon>Neognathae</taxon>
        <taxon>Neoaves</taxon>
        <taxon>Telluraves</taxon>
        <taxon>Australaves</taxon>
        <taxon>Passeriformes</taxon>
        <taxon>Passeroidea</taxon>
        <taxon>Ploceidae</taxon>
        <taxon>Ploceinae</taxon>
        <taxon>Ploceus</taxon>
    </lineage>
</organism>
<feature type="compositionally biased region" description="Basic and acidic residues" evidence="1">
    <location>
        <begin position="1"/>
        <end position="10"/>
    </location>
</feature>